<reference evidence="1 2" key="1">
    <citation type="submission" date="2016-10" db="EMBL/GenBank/DDBJ databases">
        <authorList>
            <person name="de Groot N.N."/>
        </authorList>
    </citation>
    <scope>NUCLEOTIDE SEQUENCE [LARGE SCALE GENOMIC DNA]</scope>
    <source>
        <strain evidence="1 2">CGMCC 1.10449</strain>
    </source>
</reference>
<evidence type="ECO:0000313" key="1">
    <source>
        <dbReference type="EMBL" id="SDQ82499.1"/>
    </source>
</evidence>
<dbReference type="RefSeq" id="WP_092493479.1">
    <property type="nucleotide sequence ID" value="NZ_FNKD01000003.1"/>
</dbReference>
<proteinExistence type="predicted"/>
<dbReference type="Gene3D" id="3.60.60.10">
    <property type="entry name" value="Penicillin V Acylase, Chain A"/>
    <property type="match status" value="1"/>
</dbReference>
<dbReference type="PANTHER" id="PTHR17985:SF8">
    <property type="entry name" value="TRANSPORT AND GOLGI ORGANIZATION PROTEIN 2 HOMOLOG"/>
    <property type="match status" value="1"/>
</dbReference>
<accession>A0A1H1E1Y8</accession>
<gene>
    <name evidence="1" type="ORF">SAMN05216231_2677</name>
</gene>
<dbReference type="Pfam" id="PF05742">
    <property type="entry name" value="TANGO2"/>
    <property type="match status" value="1"/>
</dbReference>
<dbReference type="STRING" id="553311.SAMN05216231_2677"/>
<organism evidence="1 2">
    <name type="scientific">Virgibacillus salinus</name>
    <dbReference type="NCBI Taxonomy" id="553311"/>
    <lineage>
        <taxon>Bacteria</taxon>
        <taxon>Bacillati</taxon>
        <taxon>Bacillota</taxon>
        <taxon>Bacilli</taxon>
        <taxon>Bacillales</taxon>
        <taxon>Bacillaceae</taxon>
        <taxon>Virgibacillus</taxon>
    </lineage>
</organism>
<dbReference type="Proteomes" id="UP000199444">
    <property type="component" value="Unassembled WGS sequence"/>
</dbReference>
<dbReference type="PANTHER" id="PTHR17985">
    <property type="entry name" value="SER/THR-RICH PROTEIN T10 IN DGCR REGION"/>
    <property type="match status" value="1"/>
</dbReference>
<sequence>MCLINFQFHEHPNYKLIVAANRDEFYGRPTAQARFWDDEPNILAGRDLVQHGTWLGITKQGRFAALTNYRDPGQPATGQQSRGDIVRSYLAEDATPQNFLESLKVNKHKYAGFNIIIGDTEQILYYNNIQDKVTEINAGTHGLSNHFLNTPWPKVTKGKMNLHKYTMTQEKVQTDKLFQIISDAEEAKDENLPETGVGLDLERKLSPLFIKTPEYGTRSSTVLLVDNNNEVTFVERTYDKGKFAKENQYNFQLQKGEN</sequence>
<protein>
    <submittedName>
        <fullName evidence="1">Uncharacterized conserved protein, contains NRDE domain</fullName>
    </submittedName>
</protein>
<dbReference type="InterPro" id="IPR008551">
    <property type="entry name" value="TANGO2"/>
</dbReference>
<dbReference type="AlphaFoldDB" id="A0A1H1E1Y8"/>
<name>A0A1H1E1Y8_9BACI</name>
<evidence type="ECO:0000313" key="2">
    <source>
        <dbReference type="Proteomes" id="UP000199444"/>
    </source>
</evidence>
<dbReference type="EMBL" id="FNKD01000003">
    <property type="protein sequence ID" value="SDQ82499.1"/>
    <property type="molecule type" value="Genomic_DNA"/>
</dbReference>
<keyword evidence="2" id="KW-1185">Reference proteome</keyword>